<evidence type="ECO:0000313" key="2">
    <source>
        <dbReference type="Proteomes" id="UP000008460"/>
    </source>
</evidence>
<evidence type="ECO:0000313" key="1">
    <source>
        <dbReference type="EMBL" id="AEE45834.1"/>
    </source>
</evidence>
<accession>F4H8F3</accession>
<dbReference type="HOGENOM" id="CLU_097062_2_0_11"/>
<proteinExistence type="predicted"/>
<dbReference type="RefSeq" id="WP_013770860.1">
    <property type="nucleotide sequence ID" value="NC_015514.1"/>
</dbReference>
<dbReference type="Proteomes" id="UP000008460">
    <property type="component" value="Chromosome"/>
</dbReference>
<dbReference type="eggNOG" id="COG2318">
    <property type="taxonomic scope" value="Bacteria"/>
</dbReference>
<organism evidence="1 2">
    <name type="scientific">Cellulomonas fimi (strain ATCC 484 / DSM 20113 / JCM 1341 / CCUG 24087 / LMG 16345 / NBRC 15513 / NCIMB 8980 / NCTC 7547 / NRS-133)</name>
    <dbReference type="NCBI Taxonomy" id="590998"/>
    <lineage>
        <taxon>Bacteria</taxon>
        <taxon>Bacillati</taxon>
        <taxon>Actinomycetota</taxon>
        <taxon>Actinomycetes</taxon>
        <taxon>Micrococcales</taxon>
        <taxon>Cellulomonadaceae</taxon>
        <taxon>Cellulomonas</taxon>
    </lineage>
</organism>
<dbReference type="Pfam" id="PF04978">
    <property type="entry name" value="MST"/>
    <property type="match status" value="1"/>
</dbReference>
<dbReference type="Gene3D" id="1.20.120.450">
    <property type="entry name" value="dinb family like domain"/>
    <property type="match status" value="1"/>
</dbReference>
<gene>
    <name evidence="1" type="ordered locus">Celf_1702</name>
</gene>
<reference evidence="1 2" key="1">
    <citation type="submission" date="2011-04" db="EMBL/GenBank/DDBJ databases">
        <title>Complete sequence of Cellulomonas fimi ATCC 484.</title>
        <authorList>
            <consortium name="US DOE Joint Genome Institute"/>
            <person name="Lucas S."/>
            <person name="Han J."/>
            <person name="Lapidus A."/>
            <person name="Cheng J.-F."/>
            <person name="Goodwin L."/>
            <person name="Pitluck S."/>
            <person name="Peters L."/>
            <person name="Chertkov O."/>
            <person name="Detter J.C."/>
            <person name="Han C."/>
            <person name="Tapia R."/>
            <person name="Land M."/>
            <person name="Hauser L."/>
            <person name="Kyrpides N."/>
            <person name="Ivanova N."/>
            <person name="Ovchinnikova G."/>
            <person name="Pagani I."/>
            <person name="Mead D."/>
            <person name="Brumm P."/>
            <person name="Woyke T."/>
        </authorList>
    </citation>
    <scope>NUCLEOTIDE SEQUENCE [LARGE SCALE GENOMIC DNA]</scope>
    <source>
        <strain evidence="2">ATCC 484 / DSM 20113 / JCM 1341 / NBRC 15513 / NCIMB 8980 / NCTC 7547</strain>
    </source>
</reference>
<dbReference type="AlphaFoldDB" id="F4H8F3"/>
<dbReference type="EMBL" id="CP002666">
    <property type="protein sequence ID" value="AEE45834.1"/>
    <property type="molecule type" value="Genomic_DNA"/>
</dbReference>
<keyword evidence="2" id="KW-1185">Reference proteome</keyword>
<sequence>MTERTDPPLSADEFTTLRTFLDFHRRTLLLKTDGLDAEQLARTHAPSTMTLGGLLKHLALVEDSWFGEVLAGHEPSEPWASVDWDADRDWEWHTAVQDEPDALRALLRDTIARSDAVVDALGGDLDHPAARPHRRTGEPISLRWILVHMIEEYARHNGHADLLREAIDGVTGE</sequence>
<dbReference type="SUPFAM" id="SSF109854">
    <property type="entry name" value="DinB/YfiT-like putative metalloenzymes"/>
    <property type="match status" value="1"/>
</dbReference>
<dbReference type="InterPro" id="IPR034660">
    <property type="entry name" value="DinB/YfiT-like"/>
</dbReference>
<name>F4H8F3_CELFA</name>
<protein>
    <recommendedName>
        <fullName evidence="3">Mini-circle protein</fullName>
    </recommendedName>
</protein>
<dbReference type="KEGG" id="cfi:Celf_1702"/>
<evidence type="ECO:0008006" key="3">
    <source>
        <dbReference type="Google" id="ProtNLM"/>
    </source>
</evidence>
<dbReference type="STRING" id="590998.Celf_1702"/>
<dbReference type="InterPro" id="IPR007061">
    <property type="entry name" value="MST-like"/>
</dbReference>